<dbReference type="InterPro" id="IPR001015">
    <property type="entry name" value="Ferrochelatase"/>
</dbReference>
<dbReference type="GO" id="GO:0005737">
    <property type="term" value="C:cytoplasm"/>
    <property type="evidence" value="ECO:0007669"/>
    <property type="project" value="UniProtKB-SubCell"/>
</dbReference>
<dbReference type="InterPro" id="IPR033644">
    <property type="entry name" value="Ferrochelatase_C"/>
</dbReference>
<gene>
    <name evidence="7" type="primary">cpfC</name>
    <name evidence="10" type="ORF">ITP53_22085</name>
</gene>
<dbReference type="EC" id="4.99.1.9" evidence="7"/>
<dbReference type="Proteomes" id="UP000605361">
    <property type="component" value="Unassembled WGS sequence"/>
</dbReference>
<dbReference type="PROSITE" id="PS00534">
    <property type="entry name" value="FERROCHELATASE"/>
    <property type="match status" value="1"/>
</dbReference>
<feature type="binding site" evidence="7">
    <location>
        <position position="159"/>
    </location>
    <ligand>
        <name>Fe-coproporphyrin III</name>
        <dbReference type="ChEBI" id="CHEBI:68438"/>
    </ligand>
</feature>
<dbReference type="NCBIfam" id="NF000689">
    <property type="entry name" value="PRK00035.2-1"/>
    <property type="match status" value="1"/>
</dbReference>
<dbReference type="AlphaFoldDB" id="A0A931AB79"/>
<evidence type="ECO:0000313" key="11">
    <source>
        <dbReference type="Proteomes" id="UP000605361"/>
    </source>
</evidence>
<evidence type="ECO:0000256" key="7">
    <source>
        <dbReference type="HAMAP-Rule" id="MF_00323"/>
    </source>
</evidence>
<feature type="binding site" evidence="7">
    <location>
        <position position="296"/>
    </location>
    <ligand>
        <name>Fe(2+)</name>
        <dbReference type="ChEBI" id="CHEBI:29033"/>
    </ligand>
</feature>
<comment type="pathway">
    <text evidence="1 7 8">Porphyrin-containing compound metabolism; protoheme biosynthesis.</text>
</comment>
<dbReference type="PANTHER" id="PTHR11108:SF1">
    <property type="entry name" value="FERROCHELATASE, MITOCHONDRIAL"/>
    <property type="match status" value="1"/>
</dbReference>
<comment type="catalytic activity">
    <reaction evidence="6">
        <text>Fe-coproporphyrin III + 2 H(+) = coproporphyrin III + Fe(2+)</text>
        <dbReference type="Rhea" id="RHEA:49572"/>
        <dbReference type="ChEBI" id="CHEBI:15378"/>
        <dbReference type="ChEBI" id="CHEBI:29033"/>
        <dbReference type="ChEBI" id="CHEBI:68438"/>
        <dbReference type="ChEBI" id="CHEBI:131725"/>
        <dbReference type="EC" id="4.99.1.9"/>
    </reaction>
    <physiologicalReaction direction="right-to-left" evidence="6">
        <dbReference type="Rhea" id="RHEA:49574"/>
    </physiologicalReaction>
</comment>
<name>A0A931AB79_9ACTN</name>
<evidence type="ECO:0000256" key="3">
    <source>
        <dbReference type="ARBA" id="ARBA00023133"/>
    </source>
</evidence>
<keyword evidence="11" id="KW-1185">Reference proteome</keyword>
<comment type="similarity">
    <text evidence="7 8">Belongs to the ferrochelatase family.</text>
</comment>
<keyword evidence="4 7" id="KW-0456">Lyase</keyword>
<evidence type="ECO:0000256" key="4">
    <source>
        <dbReference type="ARBA" id="ARBA00023239"/>
    </source>
</evidence>
<reference evidence="10" key="1">
    <citation type="submission" date="2020-11" db="EMBL/GenBank/DDBJ databases">
        <title>Whole-genome analyses of Nonomuraea sp. K274.</title>
        <authorList>
            <person name="Veyisoglu A."/>
        </authorList>
    </citation>
    <scope>NUCLEOTIDE SEQUENCE</scope>
    <source>
        <strain evidence="10">K274</strain>
    </source>
</reference>
<dbReference type="CDD" id="cd00419">
    <property type="entry name" value="Ferrochelatase_C"/>
    <property type="match status" value="1"/>
</dbReference>
<dbReference type="InterPro" id="IPR019772">
    <property type="entry name" value="Ferrochelatase_AS"/>
</dbReference>
<evidence type="ECO:0000256" key="5">
    <source>
        <dbReference type="ARBA" id="ARBA00023244"/>
    </source>
</evidence>
<evidence type="ECO:0000256" key="2">
    <source>
        <dbReference type="ARBA" id="ARBA00023004"/>
    </source>
</evidence>
<keyword evidence="5 7" id="KW-0627">Porphyrin biosynthesis</keyword>
<evidence type="ECO:0000256" key="6">
    <source>
        <dbReference type="ARBA" id="ARBA00024536"/>
    </source>
</evidence>
<evidence type="ECO:0000256" key="8">
    <source>
        <dbReference type="RuleBase" id="RU000607"/>
    </source>
</evidence>
<dbReference type="EMBL" id="JADOGI010000065">
    <property type="protein sequence ID" value="MBF8188370.1"/>
    <property type="molecule type" value="Genomic_DNA"/>
</dbReference>
<proteinExistence type="inferred from homology"/>
<protein>
    <recommendedName>
        <fullName evidence="7">Coproporphyrin III ferrochelatase</fullName>
        <ecNumber evidence="7">4.99.1.9</ecNumber>
    </recommendedName>
</protein>
<dbReference type="GO" id="GO:0046872">
    <property type="term" value="F:metal ion binding"/>
    <property type="evidence" value="ECO:0007669"/>
    <property type="project" value="UniProtKB-UniRule"/>
</dbReference>
<keyword evidence="7 8" id="KW-0963">Cytoplasm</keyword>
<keyword evidence="3 7" id="KW-0350">Heme biosynthesis</keyword>
<dbReference type="Gene3D" id="3.40.50.1400">
    <property type="match status" value="2"/>
</dbReference>
<feature type="binding site" evidence="7">
    <location>
        <position position="95"/>
    </location>
    <ligand>
        <name>Fe-coproporphyrin III</name>
        <dbReference type="ChEBI" id="CHEBI:68438"/>
    </ligand>
</feature>
<dbReference type="PANTHER" id="PTHR11108">
    <property type="entry name" value="FERROCHELATASE"/>
    <property type="match status" value="1"/>
</dbReference>
<dbReference type="HAMAP" id="MF_00323">
    <property type="entry name" value="Ferrochelatase"/>
    <property type="match status" value="1"/>
</dbReference>
<dbReference type="Pfam" id="PF00762">
    <property type="entry name" value="Ferrochelatase"/>
    <property type="match status" value="1"/>
</dbReference>
<dbReference type="SUPFAM" id="SSF53800">
    <property type="entry name" value="Chelatase"/>
    <property type="match status" value="1"/>
</dbReference>
<comment type="caution">
    <text evidence="10">The sequence shown here is derived from an EMBL/GenBank/DDBJ whole genome shotgun (WGS) entry which is preliminary data.</text>
</comment>
<sequence>MRSPDRTYLARRNIGTRNLRGSERVRGSPGTRATSLRHTLDHVGSYDALLVLSFGGPEGPDDVLPFLENVVRGRGVPRERLLEVAEHYQHFGGVSPINQQNRDLIEALRPIAGVPVYWGNRNWRPFGEDTVRRMKADGVRKAAVFPTSAFAGYSSCRQYYEDIARISIEGGPELVKMRHFGDHPGFVAAMADHTGAALERLGRDDARLVFTAHSIPVSMAETAGPSGGLYEAQIRRSAELVNQALGRTTPWDLVWQSRSGPPHVPWLEPDVCDFLRKTDARSVVLVPIGFVSDHMEVLYDLDTEARDVATELGLPMERAATAGTHPRFVRMVRELMDEPEPAPCPLTCCPPPRRRPQAPQPPQA</sequence>
<comment type="caution">
    <text evidence="7">Lacks conserved residue(s) required for the propagation of feature annotation.</text>
</comment>
<comment type="subcellular location">
    <subcellularLocation>
        <location evidence="7 8">Cytoplasm</location>
    </subcellularLocation>
</comment>
<feature type="region of interest" description="Disordered" evidence="9">
    <location>
        <begin position="340"/>
        <end position="364"/>
    </location>
</feature>
<evidence type="ECO:0000256" key="1">
    <source>
        <dbReference type="ARBA" id="ARBA00004744"/>
    </source>
</evidence>
<evidence type="ECO:0000256" key="9">
    <source>
        <dbReference type="SAM" id="MobiDB-lite"/>
    </source>
</evidence>
<accession>A0A931AB79</accession>
<organism evidence="10 11">
    <name type="scientific">Nonomuraea cypriaca</name>
    <dbReference type="NCBI Taxonomy" id="1187855"/>
    <lineage>
        <taxon>Bacteria</taxon>
        <taxon>Bacillati</taxon>
        <taxon>Actinomycetota</taxon>
        <taxon>Actinomycetes</taxon>
        <taxon>Streptosporangiales</taxon>
        <taxon>Streptosporangiaceae</taxon>
        <taxon>Nonomuraea</taxon>
    </lineage>
</organism>
<comment type="function">
    <text evidence="7 8">Involved in coproporphyrin-dependent heme b biosynthesis. Catalyzes the insertion of ferrous iron into coproporphyrin III to form Fe-coproporphyrin III.</text>
</comment>
<dbReference type="InterPro" id="IPR033659">
    <property type="entry name" value="Ferrochelatase_N"/>
</dbReference>
<dbReference type="NCBIfam" id="TIGR00109">
    <property type="entry name" value="hemH"/>
    <property type="match status" value="1"/>
</dbReference>
<keyword evidence="7" id="KW-0479">Metal-binding</keyword>
<dbReference type="CDD" id="cd03411">
    <property type="entry name" value="Ferrochelatase_N"/>
    <property type="match status" value="1"/>
</dbReference>
<keyword evidence="2 7" id="KW-0408">Iron</keyword>
<dbReference type="GO" id="GO:0004325">
    <property type="term" value="F:ferrochelatase activity"/>
    <property type="evidence" value="ECO:0007669"/>
    <property type="project" value="UniProtKB-UniRule"/>
</dbReference>
<feature type="binding site" evidence="7">
    <location>
        <position position="213"/>
    </location>
    <ligand>
        <name>Fe(2+)</name>
        <dbReference type="ChEBI" id="CHEBI:29033"/>
    </ligand>
</feature>
<dbReference type="GO" id="GO:0006783">
    <property type="term" value="P:heme biosynthetic process"/>
    <property type="evidence" value="ECO:0007669"/>
    <property type="project" value="UniProtKB-UniRule"/>
</dbReference>
<feature type="compositionally biased region" description="Pro residues" evidence="9">
    <location>
        <begin position="341"/>
        <end position="351"/>
    </location>
</feature>
<evidence type="ECO:0000313" key="10">
    <source>
        <dbReference type="EMBL" id="MBF8188370.1"/>
    </source>
</evidence>